<dbReference type="KEGG" id="euz:DVS28_a3995"/>
<keyword evidence="2" id="KW-1185">Reference proteome</keyword>
<reference evidence="1 2" key="1">
    <citation type="submission" date="2018-09" db="EMBL/GenBank/DDBJ databases">
        <title>Complete genome sequence of Euzebya sp. DY32-46 isolated from seawater of Pacific Ocean.</title>
        <authorList>
            <person name="Xu L."/>
            <person name="Wu Y.-H."/>
            <person name="Xu X.-W."/>
        </authorList>
    </citation>
    <scope>NUCLEOTIDE SEQUENCE [LARGE SCALE GENOMIC DNA]</scope>
    <source>
        <strain evidence="1 2">DY32-46</strain>
    </source>
</reference>
<sequence>MPLRSGFLYGPPPPLPRRLDALAEGWARLPPRARLIVWGLLAVVVAGQCSAYRDGLLAQWGGGGIEVWQATRTITPGEDVADAVRRVRLPPIAVPPDPVTEIDPDMTLTLPLMDGAVLTEAHISSVGPAAVLPAEHRLLPVPVETAWGIDAGAVVDVWAVDRSRGPPELLSEGLRVLAVDGEGSRSVALVAVPSADVGEATSAMSSGQLLLTLVPPE</sequence>
<gene>
    <name evidence="1" type="ORF">DVS28_a3995</name>
</gene>
<dbReference type="RefSeq" id="WP_164710791.1">
    <property type="nucleotide sequence ID" value="NZ_CP031165.1"/>
</dbReference>
<dbReference type="EMBL" id="CP031165">
    <property type="protein sequence ID" value="AXV08664.1"/>
    <property type="molecule type" value="Genomic_DNA"/>
</dbReference>
<dbReference type="AlphaFoldDB" id="A0A346Y2G7"/>
<name>A0A346Y2G7_9ACTN</name>
<evidence type="ECO:0000313" key="2">
    <source>
        <dbReference type="Proteomes" id="UP000264006"/>
    </source>
</evidence>
<evidence type="ECO:0000313" key="1">
    <source>
        <dbReference type="EMBL" id="AXV08664.1"/>
    </source>
</evidence>
<dbReference type="Proteomes" id="UP000264006">
    <property type="component" value="Chromosome"/>
</dbReference>
<accession>A0A346Y2G7</accession>
<proteinExistence type="predicted"/>
<protein>
    <recommendedName>
        <fullName evidence="3">SAF domain-containing protein</fullName>
    </recommendedName>
</protein>
<organism evidence="1 2">
    <name type="scientific">Euzebya pacifica</name>
    <dbReference type="NCBI Taxonomy" id="1608957"/>
    <lineage>
        <taxon>Bacteria</taxon>
        <taxon>Bacillati</taxon>
        <taxon>Actinomycetota</taxon>
        <taxon>Nitriliruptoria</taxon>
        <taxon>Euzebyales</taxon>
    </lineage>
</organism>
<evidence type="ECO:0008006" key="3">
    <source>
        <dbReference type="Google" id="ProtNLM"/>
    </source>
</evidence>